<keyword evidence="3 7" id="KW-0677">Repeat</keyword>
<dbReference type="InterPro" id="IPR036322">
    <property type="entry name" value="WD40_repeat_dom_sf"/>
</dbReference>
<dbReference type="Pfam" id="PF08953">
    <property type="entry name" value="DUF1899"/>
    <property type="match status" value="1"/>
</dbReference>
<dbReference type="InterPro" id="IPR015505">
    <property type="entry name" value="Coronin"/>
</dbReference>
<dbReference type="InterPro" id="IPR015048">
    <property type="entry name" value="DUF1899"/>
</dbReference>
<evidence type="ECO:0000256" key="7">
    <source>
        <dbReference type="RuleBase" id="RU280818"/>
    </source>
</evidence>
<dbReference type="InterPro" id="IPR019775">
    <property type="entry name" value="WD40_repeat_CS"/>
</dbReference>
<dbReference type="EMBL" id="JASBNA010000019">
    <property type="protein sequence ID" value="KAK7685785.1"/>
    <property type="molecule type" value="Genomic_DNA"/>
</dbReference>
<dbReference type="SMART" id="SM01166">
    <property type="entry name" value="DUF1899"/>
    <property type="match status" value="1"/>
</dbReference>
<dbReference type="Proteomes" id="UP001385951">
    <property type="component" value="Unassembled WGS sequence"/>
</dbReference>
<organism evidence="11 12">
    <name type="scientific">Cerrena zonata</name>
    <dbReference type="NCBI Taxonomy" id="2478898"/>
    <lineage>
        <taxon>Eukaryota</taxon>
        <taxon>Fungi</taxon>
        <taxon>Dikarya</taxon>
        <taxon>Basidiomycota</taxon>
        <taxon>Agaricomycotina</taxon>
        <taxon>Agaricomycetes</taxon>
        <taxon>Polyporales</taxon>
        <taxon>Cerrenaceae</taxon>
        <taxon>Cerrena</taxon>
    </lineage>
</organism>
<dbReference type="AlphaFoldDB" id="A0AAW0FX49"/>
<feature type="repeat" description="WD" evidence="6">
    <location>
        <begin position="143"/>
        <end position="185"/>
    </location>
</feature>
<evidence type="ECO:0000256" key="6">
    <source>
        <dbReference type="PROSITE-ProRule" id="PRU00221"/>
    </source>
</evidence>
<feature type="repeat" description="WD" evidence="6">
    <location>
        <begin position="85"/>
        <end position="120"/>
    </location>
</feature>
<sequence>MSRFVRSSKYRHVFGQQGKKEYGIDNVKVTNSAWDTNVISCSGKYVSINWNASGGGAFAILPLPSPFSPLPHNCPTKLPDLVPLARSHTAAVLDTDWSPFNDSIVASGGEDGKTMIWQVNPSSFDGWGNEGWEPQDFDPVLRIDASPRRVGQVVWHPTAEHVLATATGDHVVKLWDIGSPEQPRNVLGGHGDAIQCVAFNPSGTLVATTCRDRKLRIFDPRAGGEPVRVADSHGGIKGARVVWMGDKDNVATTGFSKMSDRQVGIWETGGLTNMKMTTIDQTSGVLMPFWSDNNILFLAGKGDGNIRYFEWENESLYPLAEYKSSDPQRGMCFLPRRSLNVSDCEIARAYKVAASSIEAIAFIVPRKSDSFQSDIYPLAPSSEPALTAGEYFSGKTAPPKLVSLENGAISTGPVSSPLPTTPAPTKIASAPAPAPAPAPTPIVPPPIAQTRSEPSPAVASPVVRAPSSAVDDSAVASIKEENARLNAELRESREKIRNLELQLETFKANARKAAALLEG</sequence>
<keyword evidence="5" id="KW-0009">Actin-binding</keyword>
<dbReference type="PROSITE" id="PS00678">
    <property type="entry name" value="WD_REPEATS_1"/>
    <property type="match status" value="1"/>
</dbReference>
<dbReference type="SMART" id="SM01167">
    <property type="entry name" value="DUF1900"/>
    <property type="match status" value="1"/>
</dbReference>
<accession>A0AAW0FX49</accession>
<evidence type="ECO:0000256" key="1">
    <source>
        <dbReference type="ARBA" id="ARBA00009482"/>
    </source>
</evidence>
<dbReference type="PANTHER" id="PTHR10856">
    <property type="entry name" value="CORONIN"/>
    <property type="match status" value="1"/>
</dbReference>
<keyword evidence="4 8" id="KW-0175">Coiled coil</keyword>
<keyword evidence="12" id="KW-1185">Reference proteome</keyword>
<comment type="caution">
    <text evidence="11">The sequence shown here is derived from an EMBL/GenBank/DDBJ whole genome shotgun (WGS) entry which is preliminary data.</text>
</comment>
<proteinExistence type="inferred from homology"/>
<dbReference type="SMART" id="SM00320">
    <property type="entry name" value="WD40"/>
    <property type="match status" value="4"/>
</dbReference>
<evidence type="ECO:0000256" key="8">
    <source>
        <dbReference type="SAM" id="Coils"/>
    </source>
</evidence>
<comment type="similarity">
    <text evidence="1 7">Belongs to the WD repeat coronin family.</text>
</comment>
<dbReference type="InterPro" id="IPR001680">
    <property type="entry name" value="WD40_rpt"/>
</dbReference>
<dbReference type="Gene3D" id="2.130.10.10">
    <property type="entry name" value="YVTN repeat-like/Quinoprotein amine dehydrogenase"/>
    <property type="match status" value="1"/>
</dbReference>
<feature type="region of interest" description="Disordered" evidence="9">
    <location>
        <begin position="412"/>
        <end position="464"/>
    </location>
</feature>
<evidence type="ECO:0000256" key="5">
    <source>
        <dbReference type="ARBA" id="ARBA00023203"/>
    </source>
</evidence>
<dbReference type="PROSITE" id="PS50082">
    <property type="entry name" value="WD_REPEATS_2"/>
    <property type="match status" value="3"/>
</dbReference>
<dbReference type="GO" id="GO:0007015">
    <property type="term" value="P:actin filament organization"/>
    <property type="evidence" value="ECO:0007669"/>
    <property type="project" value="TreeGrafter"/>
</dbReference>
<feature type="compositionally biased region" description="Pro residues" evidence="9">
    <location>
        <begin position="432"/>
        <end position="447"/>
    </location>
</feature>
<keyword evidence="2 6" id="KW-0853">WD repeat</keyword>
<feature type="coiled-coil region" evidence="8">
    <location>
        <begin position="475"/>
        <end position="516"/>
    </location>
</feature>
<dbReference type="InterPro" id="IPR015943">
    <property type="entry name" value="WD40/YVTN_repeat-like_dom_sf"/>
</dbReference>
<evidence type="ECO:0000313" key="11">
    <source>
        <dbReference type="EMBL" id="KAK7685785.1"/>
    </source>
</evidence>
<evidence type="ECO:0000256" key="3">
    <source>
        <dbReference type="ARBA" id="ARBA00022737"/>
    </source>
</evidence>
<dbReference type="PROSITE" id="PS50294">
    <property type="entry name" value="WD_REPEATS_REGION"/>
    <property type="match status" value="1"/>
</dbReference>
<dbReference type="GO" id="GO:0051015">
    <property type="term" value="F:actin filament binding"/>
    <property type="evidence" value="ECO:0007669"/>
    <property type="project" value="TreeGrafter"/>
</dbReference>
<feature type="domain" description="DUF1899" evidence="10">
    <location>
        <begin position="3"/>
        <end position="67"/>
    </location>
</feature>
<feature type="repeat" description="WD" evidence="6">
    <location>
        <begin position="187"/>
        <end position="219"/>
    </location>
</feature>
<dbReference type="Pfam" id="PF00400">
    <property type="entry name" value="WD40"/>
    <property type="match status" value="3"/>
</dbReference>
<evidence type="ECO:0000256" key="4">
    <source>
        <dbReference type="ARBA" id="ARBA00023054"/>
    </source>
</evidence>
<reference evidence="11 12" key="1">
    <citation type="submission" date="2022-09" db="EMBL/GenBank/DDBJ databases">
        <authorList>
            <person name="Palmer J.M."/>
        </authorList>
    </citation>
    <scope>NUCLEOTIDE SEQUENCE [LARGE SCALE GENOMIC DNA]</scope>
    <source>
        <strain evidence="11 12">DSM 7382</strain>
    </source>
</reference>
<name>A0AAW0FX49_9APHY</name>
<protein>
    <recommendedName>
        <fullName evidence="7">Coronin</fullName>
    </recommendedName>
</protein>
<evidence type="ECO:0000259" key="10">
    <source>
        <dbReference type="SMART" id="SM01166"/>
    </source>
</evidence>
<dbReference type="PANTHER" id="PTHR10856:SF0">
    <property type="entry name" value="CORONIN"/>
    <property type="match status" value="1"/>
</dbReference>
<evidence type="ECO:0000313" key="12">
    <source>
        <dbReference type="Proteomes" id="UP001385951"/>
    </source>
</evidence>
<dbReference type="Pfam" id="PF16300">
    <property type="entry name" value="WD40_4"/>
    <property type="match status" value="1"/>
</dbReference>
<gene>
    <name evidence="11" type="ORF">QCA50_011131</name>
</gene>
<evidence type="ECO:0000256" key="2">
    <source>
        <dbReference type="ARBA" id="ARBA00022574"/>
    </source>
</evidence>
<dbReference type="SUPFAM" id="SSF50978">
    <property type="entry name" value="WD40 repeat-like"/>
    <property type="match status" value="1"/>
</dbReference>
<evidence type="ECO:0000256" key="9">
    <source>
        <dbReference type="SAM" id="MobiDB-lite"/>
    </source>
</evidence>
<dbReference type="FunFam" id="2.130.10.10:FF:000502">
    <property type="entry name" value="Coronin"/>
    <property type="match status" value="1"/>
</dbReference>